<keyword evidence="3" id="KW-1185">Reference proteome</keyword>
<dbReference type="OrthoDB" id="10265310at2759"/>
<dbReference type="GO" id="GO:0005634">
    <property type="term" value="C:nucleus"/>
    <property type="evidence" value="ECO:0007669"/>
    <property type="project" value="EnsemblFungi"/>
</dbReference>
<dbReference type="GO" id="GO:0000785">
    <property type="term" value="C:chromatin"/>
    <property type="evidence" value="ECO:0007669"/>
    <property type="project" value="EnsemblFungi"/>
</dbReference>
<evidence type="ECO:0000256" key="1">
    <source>
        <dbReference type="ARBA" id="ARBA00010105"/>
    </source>
</evidence>
<dbReference type="Proteomes" id="UP000094112">
    <property type="component" value="Unassembled WGS sequence"/>
</dbReference>
<protein>
    <recommendedName>
        <fullName evidence="4">MYG1 protein</fullName>
    </recommendedName>
</protein>
<dbReference type="InterPro" id="IPR003226">
    <property type="entry name" value="MYG1_exonuclease"/>
</dbReference>
<dbReference type="EMBL" id="KV454209">
    <property type="protein sequence ID" value="ODQ60728.1"/>
    <property type="molecule type" value="Genomic_DNA"/>
</dbReference>
<reference evidence="2 3" key="1">
    <citation type="journal article" date="2016" name="Proc. Natl. Acad. Sci. U.S.A.">
        <title>Comparative genomics of biotechnologically important yeasts.</title>
        <authorList>
            <person name="Riley R."/>
            <person name="Haridas S."/>
            <person name="Wolfe K.H."/>
            <person name="Lopes M.R."/>
            <person name="Hittinger C.T."/>
            <person name="Goeker M."/>
            <person name="Salamov A.A."/>
            <person name="Wisecaver J.H."/>
            <person name="Long T.M."/>
            <person name="Calvey C.H."/>
            <person name="Aerts A.L."/>
            <person name="Barry K.W."/>
            <person name="Choi C."/>
            <person name="Clum A."/>
            <person name="Coughlan A.Y."/>
            <person name="Deshpande S."/>
            <person name="Douglass A.P."/>
            <person name="Hanson S.J."/>
            <person name="Klenk H.-P."/>
            <person name="LaButti K.M."/>
            <person name="Lapidus A."/>
            <person name="Lindquist E.A."/>
            <person name="Lipzen A.M."/>
            <person name="Meier-Kolthoff J.P."/>
            <person name="Ohm R.A."/>
            <person name="Otillar R.P."/>
            <person name="Pangilinan J.L."/>
            <person name="Peng Y."/>
            <person name="Rokas A."/>
            <person name="Rosa C.A."/>
            <person name="Scheuner C."/>
            <person name="Sibirny A.A."/>
            <person name="Slot J.C."/>
            <person name="Stielow J.B."/>
            <person name="Sun H."/>
            <person name="Kurtzman C.P."/>
            <person name="Blackwell M."/>
            <person name="Grigoriev I.V."/>
            <person name="Jeffries T.W."/>
        </authorList>
    </citation>
    <scope>NUCLEOTIDE SEQUENCE [LARGE SCALE GENOMIC DNA]</scope>
    <source>
        <strain evidence="3">ATCC 58044 / CBS 1984 / NCYC 433 / NRRL Y-366-8</strain>
    </source>
</reference>
<gene>
    <name evidence="2" type="ORF">WICANDRAFT_29474</name>
</gene>
<dbReference type="Pfam" id="PF03690">
    <property type="entry name" value="MYG1_exonuc"/>
    <property type="match status" value="1"/>
</dbReference>
<dbReference type="PANTHER" id="PTHR11215:SF1">
    <property type="entry name" value="MYG1 EXONUCLEASE"/>
    <property type="match status" value="1"/>
</dbReference>
<comment type="similarity">
    <text evidence="1">Belongs to the MYG1 family.</text>
</comment>
<name>A0A1E3P5X4_WICAA</name>
<evidence type="ECO:0000313" key="3">
    <source>
        <dbReference type="Proteomes" id="UP000094112"/>
    </source>
</evidence>
<dbReference type="STRING" id="683960.A0A1E3P5X4"/>
<dbReference type="GO" id="GO:0005737">
    <property type="term" value="C:cytoplasm"/>
    <property type="evidence" value="ECO:0007669"/>
    <property type="project" value="TreeGrafter"/>
</dbReference>
<organism evidence="2 3">
    <name type="scientific">Wickerhamomyces anomalus (strain ATCC 58044 / CBS 1984 / NCYC 433 / NRRL Y-366-8)</name>
    <name type="common">Yeast</name>
    <name type="synonym">Hansenula anomala</name>
    <dbReference type="NCBI Taxonomy" id="683960"/>
    <lineage>
        <taxon>Eukaryota</taxon>
        <taxon>Fungi</taxon>
        <taxon>Dikarya</taxon>
        <taxon>Ascomycota</taxon>
        <taxon>Saccharomycotina</taxon>
        <taxon>Saccharomycetes</taxon>
        <taxon>Phaffomycetales</taxon>
        <taxon>Wickerhamomycetaceae</taxon>
        <taxon>Wickerhamomyces</taxon>
    </lineage>
</organism>
<dbReference type="GO" id="GO:1901857">
    <property type="term" value="P:positive regulation of cellular respiration"/>
    <property type="evidence" value="ECO:0007669"/>
    <property type="project" value="EnsemblFungi"/>
</dbReference>
<accession>A0A1E3P5X4</accession>
<dbReference type="GeneID" id="30198856"/>
<evidence type="ECO:0008006" key="4">
    <source>
        <dbReference type="Google" id="ProtNLM"/>
    </source>
</evidence>
<proteinExistence type="inferred from homology"/>
<dbReference type="PANTHER" id="PTHR11215">
    <property type="entry name" value="METAL DEPENDENT HYDROLASE - RELATED"/>
    <property type="match status" value="1"/>
</dbReference>
<dbReference type="RefSeq" id="XP_019039935.1">
    <property type="nucleotide sequence ID" value="XM_019181610.1"/>
</dbReference>
<dbReference type="AlphaFoldDB" id="A0A1E3P5X4"/>
<sequence length="324" mass="36756">MASPILRICTHSGSFHADESLAVYMLKLLPRFQNSSLVRSRDPAQWETSDIVVDVSGKYDGVKFFDHHQRGFEETFNSEYKTKLSSAGLVYKHFGKEIISEIISSKESSILDLLYDKVYKEFIESIDANDNGISKYDNVTEKAKFNDRNITLPSLVSSLNPHWNAEQTDDVFDRQFLIASELMGNAFVNVVKNYGLSWLPAKQVVEEAFKERFEVHESGKILVLKQFAPWKEHLYEIEKANSKQGEILYVLFEDSGKNWRISTVPITSSSFENRKPLPEKWRGLRDEALSKETGVEGCVFIHAAGFIGGAKTKDAVLQLAKLSL</sequence>
<evidence type="ECO:0000313" key="2">
    <source>
        <dbReference type="EMBL" id="ODQ60728.1"/>
    </source>
</evidence>